<evidence type="ECO:0000313" key="2">
    <source>
        <dbReference type="Proteomes" id="UP001055013"/>
    </source>
</evidence>
<comment type="caution">
    <text evidence="1">The sequence shown here is derived from an EMBL/GenBank/DDBJ whole genome shotgun (WGS) entry which is preliminary data.</text>
</comment>
<dbReference type="EMBL" id="BPUR01000041">
    <property type="protein sequence ID" value="GJH22419.1"/>
    <property type="molecule type" value="Genomic_DNA"/>
</dbReference>
<dbReference type="Proteomes" id="UP001055013">
    <property type="component" value="Unassembled WGS sequence"/>
</dbReference>
<evidence type="ECO:0000313" key="1">
    <source>
        <dbReference type="EMBL" id="GJH22419.1"/>
    </source>
</evidence>
<organism evidence="1 2">
    <name type="scientific">Caballeronia novacaledonica</name>
    <dbReference type="NCBI Taxonomy" id="1544861"/>
    <lineage>
        <taxon>Bacteria</taxon>
        <taxon>Pseudomonadati</taxon>
        <taxon>Pseudomonadota</taxon>
        <taxon>Betaproteobacteria</taxon>
        <taxon>Burkholderiales</taxon>
        <taxon>Burkholderiaceae</taxon>
        <taxon>Caballeronia</taxon>
    </lineage>
</organism>
<gene>
    <name evidence="1" type="ORF">CBA19CS22_37775</name>
</gene>
<accession>A0ACB5R4T0</accession>
<keyword evidence="2" id="KW-1185">Reference proteome</keyword>
<proteinExistence type="predicted"/>
<name>A0ACB5R4T0_9BURK</name>
<reference evidence="1" key="1">
    <citation type="submission" date="2021-09" db="EMBL/GenBank/DDBJ databases">
        <title>Isolation and characterization of 3-chlorobenzoate degrading bacteria from soils in Shizuoka.</title>
        <authorList>
            <person name="Ifat A."/>
            <person name="Ogawa N."/>
            <person name="Kimbara K."/>
            <person name="Moriuchi R."/>
            <person name="Dohra H."/>
            <person name="Shintani M."/>
        </authorList>
    </citation>
    <scope>NUCLEOTIDE SEQUENCE</scope>
    <source>
        <strain evidence="1">19CS2-2</strain>
    </source>
</reference>
<sequence length="317" mass="33262">MPISWSGWLVGSTALDRASAIKGYHDEGDALQLSWSNWQYKVVITEFEVDYQRDYQIPYSITCTVVQDYNNIHDREGAPSVDSDVRADMTSATSLASSIGDSGIMSAVSSVKSAISNVSNFATAVKSQINSVLTPIAQARAQVQTLIASTENTLKNVTTLGGILPNNPLARNVANLSTQVNAMTNQSGLVQLDSVLGRMGVNIGQLNTGVKSIQATSGSLFDLASKHFGSVSGWSAISAANPQLGGDTEITEPTTVVIPPAQNVAPPAATPVAPNDPPAEAIAPNISKPADVVDGYDWAQMAPENTGGGYYTKGISF</sequence>
<protein>
    <submittedName>
        <fullName evidence="1">Uncharacterized protein</fullName>
    </submittedName>
</protein>